<evidence type="ECO:0000256" key="1">
    <source>
        <dbReference type="ARBA" id="ARBA00009207"/>
    </source>
</evidence>
<dbReference type="GO" id="GO:0005634">
    <property type="term" value="C:nucleus"/>
    <property type="evidence" value="ECO:0007669"/>
    <property type="project" value="TreeGrafter"/>
</dbReference>
<dbReference type="STRING" id="1016849.A0A0D1Z7B2"/>
<feature type="region of interest" description="Disordered" evidence="2">
    <location>
        <begin position="417"/>
        <end position="486"/>
    </location>
</feature>
<feature type="region of interest" description="Disordered" evidence="2">
    <location>
        <begin position="362"/>
        <end position="387"/>
    </location>
</feature>
<protein>
    <submittedName>
        <fullName evidence="3">Uncharacterized protein</fullName>
    </submittedName>
</protein>
<sequence length="486" mass="51315">MSLDLDEKTLEVVANHGEMDYEKWPAIIEPLLQRLNQIVYTEFPMPRPYPSINRQPSLSSPTQTQATSNRDSNPTAQAPSTPVRNLPPVPPFPNSSATSTSHVPDSLPPSQDPAVDSINELPALLLQMLNSVTQTLASAFSERPPHTIQRLAELVLYPTKHYKTLPAWLRALDRVVRVSSSADIFPLSDTPPMVNGVNGDGGGGILWNNDNTRNGYDNNSLGSDESLGGALLTPIPWLRNGLGGVEGSSEESGHPGSDHSASTDSLGEPLILPEHSGSGGEHLVPERADGGVTQGELMRMEQEAGVIPLSQSSHEGSGAVSRTMAGAEEALYMDEEGDLVPHARGPDVVGSVDMGRVGGQDVQIRIGSPPQEDGKTTDANDAQTVLPGQDNLTDLSIEASTADSDDFEIVLKDSESAAAGADAMQVDVSGTSNKKQEQNGKQPKDEQDGDIVLVDADGKTEDEVTSKADASGESIGPDAADTSTVT</sequence>
<dbReference type="InterPro" id="IPR015267">
    <property type="entry name" value="PPP4R2"/>
</dbReference>
<dbReference type="PANTHER" id="PTHR16487">
    <property type="entry name" value="PPP4R2-RELATED PROTEIN"/>
    <property type="match status" value="1"/>
</dbReference>
<dbReference type="Pfam" id="PF09184">
    <property type="entry name" value="PPP4R2"/>
    <property type="match status" value="1"/>
</dbReference>
<dbReference type="Proteomes" id="UP000053599">
    <property type="component" value="Unassembled WGS sequence"/>
</dbReference>
<comment type="similarity">
    <text evidence="1">Belongs to the PPP4R2 family.</text>
</comment>
<gene>
    <name evidence="3" type="ORF">PV11_04823</name>
</gene>
<evidence type="ECO:0000313" key="3">
    <source>
        <dbReference type="EMBL" id="KIV82738.1"/>
    </source>
</evidence>
<dbReference type="OrthoDB" id="341898at2759"/>
<evidence type="ECO:0000256" key="2">
    <source>
        <dbReference type="SAM" id="MobiDB-lite"/>
    </source>
</evidence>
<evidence type="ECO:0000313" key="4">
    <source>
        <dbReference type="Proteomes" id="UP000053599"/>
    </source>
</evidence>
<feature type="compositionally biased region" description="Basic and acidic residues" evidence="2">
    <location>
        <begin position="456"/>
        <end position="466"/>
    </location>
</feature>
<reference evidence="3 4" key="1">
    <citation type="submission" date="2015-01" db="EMBL/GenBank/DDBJ databases">
        <title>The Genome Sequence of Exophiala sideris CBS121828.</title>
        <authorList>
            <consortium name="The Broad Institute Genomics Platform"/>
            <person name="Cuomo C."/>
            <person name="de Hoog S."/>
            <person name="Gorbushina A."/>
            <person name="Stielow B."/>
            <person name="Teixiera M."/>
            <person name="Abouelleil A."/>
            <person name="Chapman S.B."/>
            <person name="Priest M."/>
            <person name="Young S.K."/>
            <person name="Wortman J."/>
            <person name="Nusbaum C."/>
            <person name="Birren B."/>
        </authorList>
    </citation>
    <scope>NUCLEOTIDE SEQUENCE [LARGE SCALE GENOMIC DNA]</scope>
    <source>
        <strain evidence="3 4">CBS 121828</strain>
    </source>
</reference>
<accession>A0A0D1Z7B2</accession>
<feature type="compositionally biased region" description="Polar residues" evidence="2">
    <location>
        <begin position="52"/>
        <end position="78"/>
    </location>
</feature>
<feature type="compositionally biased region" description="Basic and acidic residues" evidence="2">
    <location>
        <begin position="434"/>
        <end position="446"/>
    </location>
</feature>
<dbReference type="PANTHER" id="PTHR16487:SF0">
    <property type="entry name" value="PROTEIN PHOSPHATASE 4 REGULATORY SUBUNIT 2-RELATED"/>
    <property type="match status" value="1"/>
</dbReference>
<feature type="region of interest" description="Disordered" evidence="2">
    <location>
        <begin position="47"/>
        <end position="115"/>
    </location>
</feature>
<dbReference type="AlphaFoldDB" id="A0A0D1Z7B2"/>
<dbReference type="GO" id="GO:0019888">
    <property type="term" value="F:protein phosphatase regulator activity"/>
    <property type="evidence" value="ECO:0007669"/>
    <property type="project" value="InterPro"/>
</dbReference>
<organism evidence="3 4">
    <name type="scientific">Exophiala sideris</name>
    <dbReference type="NCBI Taxonomy" id="1016849"/>
    <lineage>
        <taxon>Eukaryota</taxon>
        <taxon>Fungi</taxon>
        <taxon>Dikarya</taxon>
        <taxon>Ascomycota</taxon>
        <taxon>Pezizomycotina</taxon>
        <taxon>Eurotiomycetes</taxon>
        <taxon>Chaetothyriomycetidae</taxon>
        <taxon>Chaetothyriales</taxon>
        <taxon>Herpotrichiellaceae</taxon>
        <taxon>Exophiala</taxon>
    </lineage>
</organism>
<dbReference type="GO" id="GO:0030289">
    <property type="term" value="C:protein phosphatase 4 complex"/>
    <property type="evidence" value="ECO:0007669"/>
    <property type="project" value="InterPro"/>
</dbReference>
<feature type="region of interest" description="Disordered" evidence="2">
    <location>
        <begin position="242"/>
        <end position="288"/>
    </location>
</feature>
<dbReference type="EMBL" id="KN846952">
    <property type="protein sequence ID" value="KIV82738.1"/>
    <property type="molecule type" value="Genomic_DNA"/>
</dbReference>
<proteinExistence type="inferred from homology"/>
<name>A0A0D1Z7B2_9EURO</name>
<dbReference type="GO" id="GO:0005737">
    <property type="term" value="C:cytoplasm"/>
    <property type="evidence" value="ECO:0007669"/>
    <property type="project" value="TreeGrafter"/>
</dbReference>
<dbReference type="HOGENOM" id="CLU_024587_0_0_1"/>